<comment type="caution">
    <text evidence="8">The sequence shown here is derived from an EMBL/GenBank/DDBJ whole genome shotgun (WGS) entry which is preliminary data.</text>
</comment>
<accession>A0A6A1UKK6</accession>
<evidence type="ECO:0000256" key="5">
    <source>
        <dbReference type="ARBA" id="ARBA00023242"/>
    </source>
</evidence>
<name>A0A6A1UKK6_9ROSI</name>
<reference evidence="8 9" key="1">
    <citation type="journal article" date="2019" name="Plant Biotechnol. J.">
        <title>The red bayberry genome and genetic basis of sex determination.</title>
        <authorList>
            <person name="Jia H.M."/>
            <person name="Jia H.J."/>
            <person name="Cai Q.L."/>
            <person name="Wang Y."/>
            <person name="Zhao H.B."/>
            <person name="Yang W.F."/>
            <person name="Wang G.Y."/>
            <person name="Li Y.H."/>
            <person name="Zhan D.L."/>
            <person name="Shen Y.T."/>
            <person name="Niu Q.F."/>
            <person name="Chang L."/>
            <person name="Qiu J."/>
            <person name="Zhao L."/>
            <person name="Xie H.B."/>
            <person name="Fu W.Y."/>
            <person name="Jin J."/>
            <person name="Li X.W."/>
            <person name="Jiao Y."/>
            <person name="Zhou C.C."/>
            <person name="Tu T."/>
            <person name="Chai C.Y."/>
            <person name="Gao J.L."/>
            <person name="Fan L.J."/>
            <person name="van de Weg E."/>
            <person name="Wang J.Y."/>
            <person name="Gao Z.S."/>
        </authorList>
    </citation>
    <scope>NUCLEOTIDE SEQUENCE [LARGE SCALE GENOMIC DNA]</scope>
    <source>
        <tissue evidence="8">Leaves</tissue>
    </source>
</reference>
<dbReference type="PANTHER" id="PTHR47999">
    <property type="entry name" value="TRANSCRIPTION FACTOR MYB8-RELATED-RELATED"/>
    <property type="match status" value="1"/>
</dbReference>
<dbReference type="PROSITE" id="PS51294">
    <property type="entry name" value="HTH_MYB"/>
    <property type="match status" value="2"/>
</dbReference>
<evidence type="ECO:0000313" key="8">
    <source>
        <dbReference type="EMBL" id="KAB1200696.1"/>
    </source>
</evidence>
<protein>
    <submittedName>
        <fullName evidence="8">Transcription factor MYB12</fullName>
    </submittedName>
</protein>
<keyword evidence="5" id="KW-0539">Nucleus</keyword>
<dbReference type="SMART" id="SM00717">
    <property type="entry name" value="SANT"/>
    <property type="match status" value="2"/>
</dbReference>
<dbReference type="InterPro" id="IPR001005">
    <property type="entry name" value="SANT/Myb"/>
</dbReference>
<evidence type="ECO:0000256" key="1">
    <source>
        <dbReference type="ARBA" id="ARBA00004123"/>
    </source>
</evidence>
<dbReference type="CDD" id="cd00167">
    <property type="entry name" value="SANT"/>
    <property type="match status" value="2"/>
</dbReference>
<dbReference type="AlphaFoldDB" id="A0A6A1UKK6"/>
<evidence type="ECO:0000256" key="2">
    <source>
        <dbReference type="ARBA" id="ARBA00023015"/>
    </source>
</evidence>
<dbReference type="InterPro" id="IPR017930">
    <property type="entry name" value="Myb_dom"/>
</dbReference>
<dbReference type="GO" id="GO:0005634">
    <property type="term" value="C:nucleus"/>
    <property type="evidence" value="ECO:0007669"/>
    <property type="project" value="UniProtKB-SubCell"/>
</dbReference>
<keyword evidence="3" id="KW-0238">DNA-binding</keyword>
<dbReference type="Gene3D" id="1.10.10.60">
    <property type="entry name" value="Homeodomain-like"/>
    <property type="match status" value="2"/>
</dbReference>
<dbReference type="EMBL" id="RXIC02000134">
    <property type="protein sequence ID" value="KAB1200696.1"/>
    <property type="molecule type" value="Genomic_DNA"/>
</dbReference>
<evidence type="ECO:0000256" key="4">
    <source>
        <dbReference type="ARBA" id="ARBA00023163"/>
    </source>
</evidence>
<keyword evidence="9" id="KW-1185">Reference proteome</keyword>
<evidence type="ECO:0000313" key="9">
    <source>
        <dbReference type="Proteomes" id="UP000516437"/>
    </source>
</evidence>
<dbReference type="InterPro" id="IPR009057">
    <property type="entry name" value="Homeodomain-like_sf"/>
</dbReference>
<dbReference type="InterPro" id="IPR015495">
    <property type="entry name" value="Myb_TF_plants"/>
</dbReference>
<dbReference type="PROSITE" id="PS50090">
    <property type="entry name" value="MYB_LIKE"/>
    <property type="match status" value="2"/>
</dbReference>
<dbReference type="SUPFAM" id="SSF46689">
    <property type="entry name" value="Homeodomain-like"/>
    <property type="match status" value="1"/>
</dbReference>
<gene>
    <name evidence="8" type="ORF">CJ030_MR0G006573</name>
</gene>
<dbReference type="OrthoDB" id="2143914at2759"/>
<comment type="subcellular location">
    <subcellularLocation>
        <location evidence="1">Nucleus</location>
    </subcellularLocation>
</comment>
<feature type="domain" description="Myb-like" evidence="6">
    <location>
        <begin position="62"/>
        <end position="112"/>
    </location>
</feature>
<dbReference type="Proteomes" id="UP000516437">
    <property type="component" value="Unassembled WGS sequence"/>
</dbReference>
<feature type="domain" description="HTH myb-type" evidence="7">
    <location>
        <begin position="62"/>
        <end position="116"/>
    </location>
</feature>
<feature type="domain" description="Myb-like" evidence="6">
    <location>
        <begin position="9"/>
        <end position="61"/>
    </location>
</feature>
<dbReference type="FunFam" id="1.10.10.60:FF:000121">
    <property type="entry name" value="Myb transcription factor"/>
    <property type="match status" value="1"/>
</dbReference>
<dbReference type="Pfam" id="PF00249">
    <property type="entry name" value="Myb_DNA-binding"/>
    <property type="match status" value="2"/>
</dbReference>
<evidence type="ECO:0000256" key="3">
    <source>
        <dbReference type="ARBA" id="ARBA00023125"/>
    </source>
</evidence>
<evidence type="ECO:0000259" key="7">
    <source>
        <dbReference type="PROSITE" id="PS51294"/>
    </source>
</evidence>
<keyword evidence="4" id="KW-0804">Transcription</keyword>
<sequence length="394" mass="43833">MGRAPCCDKVGLKKGRWTAEEDEILIKYIQANGKGSWRSLPKNAGLLRCGKSCRLRWINYLRTDLKRGNISASEEDIIIKLHASLGNRWSLIASHLPGRTDNEIKNYWNSNLSRKVLTFKRTSTHDTPPTIVDSAKADIPLKRRAGRTSRWAMKRNKKYIQKDVGIPTTKPEDTVNRAEAIPLPPTPASKESLSIAKDDYLVLNANAAEKERESLCLGIDEGKTSENHMSYPSDHQKENETLGPYQYDQEVIDGGLLCFDDLVDNGLLDPSGLLALNEGRENHDAMGLSEGKNSTGFMCADQVATSHEDLEISANLNSNGDSGDWISCSSMTSGLDDGVDNWEWESVVRENEMALGKEDMLSWLWESDNWEGDGSNLADIDADKQDAMVAWLLS</sequence>
<proteinExistence type="predicted"/>
<dbReference type="GO" id="GO:0003677">
    <property type="term" value="F:DNA binding"/>
    <property type="evidence" value="ECO:0007669"/>
    <property type="project" value="UniProtKB-KW"/>
</dbReference>
<feature type="domain" description="HTH myb-type" evidence="7">
    <location>
        <begin position="9"/>
        <end position="61"/>
    </location>
</feature>
<dbReference type="PANTHER" id="PTHR47999:SF6">
    <property type="entry name" value="MYB-RELATED PROTEIN P"/>
    <property type="match status" value="1"/>
</dbReference>
<evidence type="ECO:0000259" key="6">
    <source>
        <dbReference type="PROSITE" id="PS50090"/>
    </source>
</evidence>
<keyword evidence="2" id="KW-0805">Transcription regulation</keyword>
<organism evidence="8 9">
    <name type="scientific">Morella rubra</name>
    <name type="common">Chinese bayberry</name>
    <dbReference type="NCBI Taxonomy" id="262757"/>
    <lineage>
        <taxon>Eukaryota</taxon>
        <taxon>Viridiplantae</taxon>
        <taxon>Streptophyta</taxon>
        <taxon>Embryophyta</taxon>
        <taxon>Tracheophyta</taxon>
        <taxon>Spermatophyta</taxon>
        <taxon>Magnoliopsida</taxon>
        <taxon>eudicotyledons</taxon>
        <taxon>Gunneridae</taxon>
        <taxon>Pentapetalae</taxon>
        <taxon>rosids</taxon>
        <taxon>fabids</taxon>
        <taxon>Fagales</taxon>
        <taxon>Myricaceae</taxon>
        <taxon>Morella</taxon>
    </lineage>
</organism>